<keyword evidence="10" id="KW-0325">Glycoprotein</keyword>
<keyword evidence="9 11" id="KW-0472">Membrane</keyword>
<sequence length="252" mass="27555">MKTEALRGFSGVMLDVTWFFTGFSGAVGTLFLLISFTTDYWLLSIESCASEGTAPVSQRGLPVFCHEGLFWRCRFKGTVEEDSLWIFWKGVQSASEICSHAYLFPTPIYDAFTTTANATEAAEVYRGLWIVFISLGISMVVLAGFLSIGASSSGKASLCKAAGGLFLTGGLLMLCVLVLHIVWFHGTSTLEQYAVQQAGRVCPGFHLSAHHGPSFMMAPVGVFFCLLSGSLHLVLERRLREEPVLHEDDCED</sequence>
<gene>
    <name evidence="12" type="ORF">ACEWY4_016274</name>
</gene>
<keyword evidence="13" id="KW-1185">Reference proteome</keyword>
<dbReference type="InterPro" id="IPR026763">
    <property type="entry name" value="TMEM182"/>
</dbReference>
<comment type="subcellular location">
    <subcellularLocation>
        <location evidence="1">Cell membrane</location>
        <topology evidence="1">Multi-pass membrane protein</topology>
    </subcellularLocation>
</comment>
<keyword evidence="7" id="KW-0732">Signal</keyword>
<keyword evidence="5" id="KW-0517">Myogenesis</keyword>
<organism evidence="12 13">
    <name type="scientific">Coilia grayii</name>
    <name type="common">Gray's grenadier anchovy</name>
    <dbReference type="NCBI Taxonomy" id="363190"/>
    <lineage>
        <taxon>Eukaryota</taxon>
        <taxon>Metazoa</taxon>
        <taxon>Chordata</taxon>
        <taxon>Craniata</taxon>
        <taxon>Vertebrata</taxon>
        <taxon>Euteleostomi</taxon>
        <taxon>Actinopterygii</taxon>
        <taxon>Neopterygii</taxon>
        <taxon>Teleostei</taxon>
        <taxon>Clupei</taxon>
        <taxon>Clupeiformes</taxon>
        <taxon>Clupeoidei</taxon>
        <taxon>Engraulidae</taxon>
        <taxon>Coilinae</taxon>
        <taxon>Coilia</taxon>
    </lineage>
</organism>
<keyword evidence="6 11" id="KW-0812">Transmembrane</keyword>
<evidence type="ECO:0000256" key="7">
    <source>
        <dbReference type="ARBA" id="ARBA00022729"/>
    </source>
</evidence>
<feature type="transmembrane region" description="Helical" evidence="11">
    <location>
        <begin position="161"/>
        <end position="183"/>
    </location>
</feature>
<evidence type="ECO:0000256" key="5">
    <source>
        <dbReference type="ARBA" id="ARBA00022541"/>
    </source>
</evidence>
<name>A0ABD1JJW7_9TELE</name>
<evidence type="ECO:0000256" key="11">
    <source>
        <dbReference type="SAM" id="Phobius"/>
    </source>
</evidence>
<comment type="similarity">
    <text evidence="2">Belongs to the TMEM182 family.</text>
</comment>
<comment type="caution">
    <text evidence="12">The sequence shown here is derived from an EMBL/GenBank/DDBJ whole genome shotgun (WGS) entry which is preliminary data.</text>
</comment>
<evidence type="ECO:0000256" key="8">
    <source>
        <dbReference type="ARBA" id="ARBA00022989"/>
    </source>
</evidence>
<dbReference type="Pfam" id="PF13903">
    <property type="entry name" value="Claudin_2"/>
    <property type="match status" value="1"/>
</dbReference>
<dbReference type="PANTHER" id="PTHR32012:SF0">
    <property type="entry name" value="TRANSMEMBRANE PROTEIN 182"/>
    <property type="match status" value="1"/>
</dbReference>
<dbReference type="InterPro" id="IPR004031">
    <property type="entry name" value="PMP22/EMP/MP20/Claudin"/>
</dbReference>
<protein>
    <recommendedName>
        <fullName evidence="3">Transmembrane protein 182</fullName>
    </recommendedName>
</protein>
<keyword evidence="8 11" id="KW-1133">Transmembrane helix</keyword>
<feature type="transmembrane region" description="Helical" evidence="11">
    <location>
        <begin position="215"/>
        <end position="235"/>
    </location>
</feature>
<evidence type="ECO:0000313" key="12">
    <source>
        <dbReference type="EMBL" id="KAL2087446.1"/>
    </source>
</evidence>
<evidence type="ECO:0000256" key="9">
    <source>
        <dbReference type="ARBA" id="ARBA00023136"/>
    </source>
</evidence>
<reference evidence="12 13" key="1">
    <citation type="submission" date="2024-09" db="EMBL/GenBank/DDBJ databases">
        <title>A chromosome-level genome assembly of Gray's grenadier anchovy, Coilia grayii.</title>
        <authorList>
            <person name="Fu Z."/>
        </authorList>
    </citation>
    <scope>NUCLEOTIDE SEQUENCE [LARGE SCALE GENOMIC DNA]</scope>
    <source>
        <strain evidence="12">G4</strain>
        <tissue evidence="12">Muscle</tissue>
    </source>
</reference>
<dbReference type="Proteomes" id="UP001591681">
    <property type="component" value="Unassembled WGS sequence"/>
</dbReference>
<evidence type="ECO:0000256" key="3">
    <source>
        <dbReference type="ARBA" id="ARBA00014600"/>
    </source>
</evidence>
<accession>A0ABD1JJW7</accession>
<evidence type="ECO:0000256" key="2">
    <source>
        <dbReference type="ARBA" id="ARBA00006418"/>
    </source>
</evidence>
<evidence type="ECO:0000256" key="6">
    <source>
        <dbReference type="ARBA" id="ARBA00022692"/>
    </source>
</evidence>
<dbReference type="EMBL" id="JBHFQA010000014">
    <property type="protein sequence ID" value="KAL2087446.1"/>
    <property type="molecule type" value="Genomic_DNA"/>
</dbReference>
<proteinExistence type="inferred from homology"/>
<feature type="transmembrane region" description="Helical" evidence="11">
    <location>
        <begin position="12"/>
        <end position="34"/>
    </location>
</feature>
<dbReference type="GO" id="GO:0007517">
    <property type="term" value="P:muscle organ development"/>
    <property type="evidence" value="ECO:0007669"/>
    <property type="project" value="UniProtKB-KW"/>
</dbReference>
<evidence type="ECO:0000256" key="10">
    <source>
        <dbReference type="ARBA" id="ARBA00023180"/>
    </source>
</evidence>
<evidence type="ECO:0000256" key="4">
    <source>
        <dbReference type="ARBA" id="ARBA00022475"/>
    </source>
</evidence>
<dbReference type="GO" id="GO:0005886">
    <property type="term" value="C:plasma membrane"/>
    <property type="evidence" value="ECO:0007669"/>
    <property type="project" value="UniProtKB-SubCell"/>
</dbReference>
<dbReference type="Gene3D" id="1.20.140.150">
    <property type="match status" value="1"/>
</dbReference>
<dbReference type="PANTHER" id="PTHR32012">
    <property type="entry name" value="TRANSMEMBRANE PROTEIN 182-RELATED"/>
    <property type="match status" value="1"/>
</dbReference>
<feature type="transmembrane region" description="Helical" evidence="11">
    <location>
        <begin position="128"/>
        <end position="149"/>
    </location>
</feature>
<evidence type="ECO:0000313" key="13">
    <source>
        <dbReference type="Proteomes" id="UP001591681"/>
    </source>
</evidence>
<keyword evidence="4" id="KW-1003">Cell membrane</keyword>
<evidence type="ECO:0000256" key="1">
    <source>
        <dbReference type="ARBA" id="ARBA00004651"/>
    </source>
</evidence>
<dbReference type="AlphaFoldDB" id="A0ABD1JJW7"/>